<accession>A0A9Q0XZ08</accession>
<sequence>MKDSTCSPQNFPRSQPNVKQTSELQTLNILTSLPSDHRDLCCLREETNAPLIELDNKWEGVKSTVASLHKKAEHLKSHLSSALDPHGAFVLQNPNLTSSKEVSQPVVSKCDSTQQKAPLQDLHMMLDGRAAKTSPAHPTQGGGLLELTDAELGTLFTQIRPKDTHFNYPKSIHQLAPPQQNPTQLGNMQHPSTSTSVSTSVTPVSSDHPGNSSVELQDAQESNNPHGDVPSLMKLVTIVIPSTHMDVSTLIADLWGQPIEPLRPAPPPTSVPTDFSLTTNQILRDLLTQPDISEEAVSKKALDNFGALAWENQLQLLQKMEVETEYNVLDRPDSDHLPICLQIPMVIPQLPPSPADWAERTMVMGKRLKWSPLVDLIIREQLSKPHLLNAHRGIQKVQQNTKDTINMAPAEIQLESVALEATTSNKEC</sequence>
<comment type="caution">
    <text evidence="2">The sequence shown here is derived from an EMBL/GenBank/DDBJ whole genome shotgun (WGS) entry which is preliminary data.</text>
</comment>
<protein>
    <submittedName>
        <fullName evidence="2">Uncharacterized protein</fullName>
    </submittedName>
</protein>
<feature type="compositionally biased region" description="Polar residues" evidence="1">
    <location>
        <begin position="177"/>
        <end position="190"/>
    </location>
</feature>
<feature type="compositionally biased region" description="Low complexity" evidence="1">
    <location>
        <begin position="191"/>
        <end position="206"/>
    </location>
</feature>
<dbReference type="Proteomes" id="UP001142489">
    <property type="component" value="Unassembled WGS sequence"/>
</dbReference>
<dbReference type="EMBL" id="JAPFRF010000005">
    <property type="protein sequence ID" value="KAJ7332975.1"/>
    <property type="molecule type" value="Genomic_DNA"/>
</dbReference>
<keyword evidence="3" id="KW-1185">Reference proteome</keyword>
<name>A0A9Q0XZ08_9SAUR</name>
<feature type="compositionally biased region" description="Polar residues" evidence="1">
    <location>
        <begin position="208"/>
        <end position="225"/>
    </location>
</feature>
<dbReference type="AlphaFoldDB" id="A0A9Q0XZ08"/>
<feature type="region of interest" description="Disordered" evidence="1">
    <location>
        <begin position="169"/>
        <end position="228"/>
    </location>
</feature>
<evidence type="ECO:0000313" key="3">
    <source>
        <dbReference type="Proteomes" id="UP001142489"/>
    </source>
</evidence>
<reference evidence="2" key="1">
    <citation type="journal article" date="2023" name="DNA Res.">
        <title>Chromosome-level genome assembly of Phrynocephalus forsythii using third-generation DNA sequencing and Hi-C analysis.</title>
        <authorList>
            <person name="Qi Y."/>
            <person name="Zhao W."/>
            <person name="Zhao Y."/>
            <person name="Niu C."/>
            <person name="Cao S."/>
            <person name="Zhang Y."/>
        </authorList>
    </citation>
    <scope>NUCLEOTIDE SEQUENCE</scope>
    <source>
        <tissue evidence="2">Muscle</tissue>
    </source>
</reference>
<evidence type="ECO:0000313" key="2">
    <source>
        <dbReference type="EMBL" id="KAJ7332975.1"/>
    </source>
</evidence>
<gene>
    <name evidence="2" type="ORF">JRQ81_015155</name>
</gene>
<organism evidence="2 3">
    <name type="scientific">Phrynocephalus forsythii</name>
    <dbReference type="NCBI Taxonomy" id="171643"/>
    <lineage>
        <taxon>Eukaryota</taxon>
        <taxon>Metazoa</taxon>
        <taxon>Chordata</taxon>
        <taxon>Craniata</taxon>
        <taxon>Vertebrata</taxon>
        <taxon>Euteleostomi</taxon>
        <taxon>Lepidosauria</taxon>
        <taxon>Squamata</taxon>
        <taxon>Bifurcata</taxon>
        <taxon>Unidentata</taxon>
        <taxon>Episquamata</taxon>
        <taxon>Toxicofera</taxon>
        <taxon>Iguania</taxon>
        <taxon>Acrodonta</taxon>
        <taxon>Agamidae</taxon>
        <taxon>Agaminae</taxon>
        <taxon>Phrynocephalus</taxon>
    </lineage>
</organism>
<proteinExistence type="predicted"/>
<evidence type="ECO:0000256" key="1">
    <source>
        <dbReference type="SAM" id="MobiDB-lite"/>
    </source>
</evidence>